<dbReference type="Pfam" id="PF14808">
    <property type="entry name" value="TMEM164"/>
    <property type="match status" value="1"/>
</dbReference>
<feature type="transmembrane region" description="Helical" evidence="1">
    <location>
        <begin position="17"/>
        <end position="39"/>
    </location>
</feature>
<proteinExistence type="predicted"/>
<sequence>MENIYYFFRGNPDINNFIVFGRIHLFILFIALLGIFIMFRNKSENRKLELFMGYILVLQQVSLYVWYFTSNYNLLKEGLPFYHCRVAIIFIALGLILNKEKIMKIGSYLGIFGSILALLFPVLDPFSFPHITQFSFFIGHLFLLWGSVYLLFIKSVGMTELDFKKSLTFINVYHFSMLILNKILKSNYAYMAASPISIGRGLNHSIYALIVIMLFNILISIEYTVVKFNNKVKSQNQISLATLD</sequence>
<dbReference type="RefSeq" id="WP_073124389.1">
    <property type="nucleotide sequence ID" value="NZ_BAABCH010000026.1"/>
</dbReference>
<dbReference type="NCBIfam" id="TIGR02206">
    <property type="entry name" value="intg_mem_TP0381"/>
    <property type="match status" value="1"/>
</dbReference>
<feature type="transmembrane region" description="Helical" evidence="1">
    <location>
        <begin position="134"/>
        <end position="153"/>
    </location>
</feature>
<evidence type="ECO:0000256" key="1">
    <source>
        <dbReference type="SAM" id="Phobius"/>
    </source>
</evidence>
<reference evidence="3" key="1">
    <citation type="submission" date="2016-11" db="EMBL/GenBank/DDBJ databases">
        <authorList>
            <person name="Varghese N."/>
            <person name="Submissions S."/>
        </authorList>
    </citation>
    <scope>NUCLEOTIDE SEQUENCE [LARGE SCALE GENOMIC DNA]</scope>
    <source>
        <strain evidence="3">DSM 2635</strain>
    </source>
</reference>
<dbReference type="EMBL" id="FQWX01000005">
    <property type="protein sequence ID" value="SHG67576.1"/>
    <property type="molecule type" value="Genomic_DNA"/>
</dbReference>
<keyword evidence="3" id="KW-1185">Reference proteome</keyword>
<feature type="transmembrane region" description="Helical" evidence="1">
    <location>
        <begin position="204"/>
        <end position="226"/>
    </location>
</feature>
<dbReference type="Proteomes" id="UP000243255">
    <property type="component" value="Unassembled WGS sequence"/>
</dbReference>
<dbReference type="OrthoDB" id="9813172at2"/>
<feature type="transmembrane region" description="Helical" evidence="1">
    <location>
        <begin position="80"/>
        <end position="98"/>
    </location>
</feature>
<gene>
    <name evidence="2" type="ORF">SAMN04488530_10556</name>
</gene>
<dbReference type="InterPro" id="IPR011737">
    <property type="entry name" value="CHP02206_TP0381"/>
</dbReference>
<feature type="transmembrane region" description="Helical" evidence="1">
    <location>
        <begin position="105"/>
        <end position="122"/>
    </location>
</feature>
<feature type="transmembrane region" description="Helical" evidence="1">
    <location>
        <begin position="165"/>
        <end position="184"/>
    </location>
</feature>
<accession>A0A1M5LRH3</accession>
<feature type="transmembrane region" description="Helical" evidence="1">
    <location>
        <begin position="51"/>
        <end position="68"/>
    </location>
</feature>
<organism evidence="2 3">
    <name type="scientific">Asaccharospora irregularis DSM 2635</name>
    <dbReference type="NCBI Taxonomy" id="1121321"/>
    <lineage>
        <taxon>Bacteria</taxon>
        <taxon>Bacillati</taxon>
        <taxon>Bacillota</taxon>
        <taxon>Clostridia</taxon>
        <taxon>Peptostreptococcales</taxon>
        <taxon>Peptostreptococcaceae</taxon>
        <taxon>Asaccharospora</taxon>
    </lineage>
</organism>
<keyword evidence="1" id="KW-0472">Membrane</keyword>
<dbReference type="STRING" id="1121321.SAMN04488530_10556"/>
<evidence type="ECO:0000313" key="3">
    <source>
        <dbReference type="Proteomes" id="UP000243255"/>
    </source>
</evidence>
<keyword evidence="1" id="KW-1133">Transmembrane helix</keyword>
<keyword evidence="1" id="KW-0812">Transmembrane</keyword>
<name>A0A1M5LRH3_9FIRM</name>
<dbReference type="AlphaFoldDB" id="A0A1M5LRH3"/>
<evidence type="ECO:0000313" key="2">
    <source>
        <dbReference type="EMBL" id="SHG67576.1"/>
    </source>
</evidence>
<protein>
    <submittedName>
        <fullName evidence="2">Conserved hypothetical integral membrane protein TIGR02206</fullName>
    </submittedName>
</protein>